<sequence>MKQILPAIFASTWKRKEAKVYLSFALFPVVYFVASFFGESNFMQISVDKGYQISNIVFLDIMLNSVDGSILPTLAIYFLTISVFRKEIDTHTLFLYRDLSRYKVFFSKYFSIIGVVSLFYSLFAIVSTIVYYTRVVHLPIASLSFFGSDSEIIFSTIVSIWGLFAKDVLSIGIAACLCLYCKTGATMATAVVATLTMLITSIIGGPMGLLFPNGYSSLAANGFFQATLAFLGALGVTALYSIIFLKIGMHKFNRLEF</sequence>
<dbReference type="EMBL" id="CTEN01000001">
    <property type="protein sequence ID" value="CQR23828.1"/>
    <property type="molecule type" value="Genomic_DNA"/>
</dbReference>
<feature type="transmembrane region" description="Helical" evidence="1">
    <location>
        <begin position="187"/>
        <end position="211"/>
    </location>
</feature>
<feature type="transmembrane region" description="Helical" evidence="1">
    <location>
        <begin position="109"/>
        <end position="132"/>
    </location>
</feature>
<keyword evidence="3" id="KW-1185">Reference proteome</keyword>
<evidence type="ECO:0000256" key="1">
    <source>
        <dbReference type="SAM" id="Phobius"/>
    </source>
</evidence>
<feature type="transmembrane region" description="Helical" evidence="1">
    <location>
        <begin position="223"/>
        <end position="245"/>
    </location>
</feature>
<dbReference type="RefSeq" id="WP_093649572.1">
    <property type="nucleotide sequence ID" value="NZ_CTEN01000001.1"/>
</dbReference>
<reference evidence="3" key="1">
    <citation type="submission" date="2015-03" db="EMBL/GenBank/DDBJ databases">
        <authorList>
            <person name="Urmite Genomes"/>
        </authorList>
    </citation>
    <scope>NUCLEOTIDE SEQUENCE [LARGE SCALE GENOMIC DNA]</scope>
    <source>
        <strain evidence="3">FF10</strain>
    </source>
</reference>
<dbReference type="AlphaFoldDB" id="A0A0E4CRV9"/>
<evidence type="ECO:0000313" key="2">
    <source>
        <dbReference type="EMBL" id="CQR23828.1"/>
    </source>
</evidence>
<feature type="transmembrane region" description="Helical" evidence="1">
    <location>
        <begin position="152"/>
        <end position="180"/>
    </location>
</feature>
<dbReference type="OrthoDB" id="2220470at2"/>
<dbReference type="STRING" id="1608583.BN1356_00196"/>
<feature type="transmembrane region" description="Helical" evidence="1">
    <location>
        <begin position="20"/>
        <end position="38"/>
    </location>
</feature>
<dbReference type="Proteomes" id="UP000198604">
    <property type="component" value="Unassembled WGS sequence"/>
</dbReference>
<proteinExistence type="predicted"/>
<keyword evidence="1" id="KW-0812">Transmembrane</keyword>
<gene>
    <name evidence="2" type="ORF">BN1356_00196</name>
</gene>
<accession>A0A0E4CRV9</accession>
<evidence type="ECO:0000313" key="3">
    <source>
        <dbReference type="Proteomes" id="UP000198604"/>
    </source>
</evidence>
<protein>
    <submittedName>
        <fullName evidence="2">Sugar ABC transporter permease</fullName>
    </submittedName>
</protein>
<keyword evidence="1" id="KW-1133">Transmembrane helix</keyword>
<organism evidence="2 3">
    <name type="scientific">Streptococcus varani</name>
    <dbReference type="NCBI Taxonomy" id="1608583"/>
    <lineage>
        <taxon>Bacteria</taxon>
        <taxon>Bacillati</taxon>
        <taxon>Bacillota</taxon>
        <taxon>Bacilli</taxon>
        <taxon>Lactobacillales</taxon>
        <taxon>Streptococcaceae</taxon>
        <taxon>Streptococcus</taxon>
    </lineage>
</organism>
<name>A0A0E4CRV9_9STRE</name>
<keyword evidence="1" id="KW-0472">Membrane</keyword>